<comment type="caution">
    <text evidence="4">The sequence shown here is derived from an EMBL/GenBank/DDBJ whole genome shotgun (WGS) entry which is preliminary data.</text>
</comment>
<dbReference type="EC" id="2.3.2.27" evidence="2"/>
<organism evidence="4 5">
    <name type="scientific">Stephania yunnanensis</name>
    <dbReference type="NCBI Taxonomy" id="152371"/>
    <lineage>
        <taxon>Eukaryota</taxon>
        <taxon>Viridiplantae</taxon>
        <taxon>Streptophyta</taxon>
        <taxon>Embryophyta</taxon>
        <taxon>Tracheophyta</taxon>
        <taxon>Spermatophyta</taxon>
        <taxon>Magnoliopsida</taxon>
        <taxon>Ranunculales</taxon>
        <taxon>Menispermaceae</taxon>
        <taxon>Menispermoideae</taxon>
        <taxon>Cissampelideae</taxon>
        <taxon>Stephania</taxon>
    </lineage>
</organism>
<proteinExistence type="predicted"/>
<reference evidence="4 5" key="1">
    <citation type="submission" date="2024-01" db="EMBL/GenBank/DDBJ databases">
        <title>Genome assemblies of Stephania.</title>
        <authorList>
            <person name="Yang L."/>
        </authorList>
    </citation>
    <scope>NUCLEOTIDE SEQUENCE [LARGE SCALE GENOMIC DNA]</scope>
    <source>
        <strain evidence="4">YNDBR</strain>
        <tissue evidence="4">Leaf</tissue>
    </source>
</reference>
<sequence>MLPCIAIAIRLMDISSRSEPEAILLIKSLQEQIKLVEVEKFSIQENRRARELGASHGIYGEKHEQFSLIVGSQAIWKLKNSLGNYIPISPVRDDVAAAYKKGMEWKASKMLLPYKQLCSEKKVEAEIVQIEANDVPVAISNEVSKSQISMLVIGASSGGSFTRDLGDSSSGIGELVGLDTGVQGRQSAD</sequence>
<dbReference type="Gene3D" id="3.40.50.620">
    <property type="entry name" value="HUPs"/>
    <property type="match status" value="1"/>
</dbReference>
<gene>
    <name evidence="4" type="ORF">Syun_025043</name>
</gene>
<keyword evidence="5" id="KW-1185">Reference proteome</keyword>
<evidence type="ECO:0000256" key="1">
    <source>
        <dbReference type="ARBA" id="ARBA00000900"/>
    </source>
</evidence>
<dbReference type="PANTHER" id="PTHR45647">
    <property type="entry name" value="OS02G0152300 PROTEIN"/>
    <property type="match status" value="1"/>
</dbReference>
<dbReference type="InterPro" id="IPR014729">
    <property type="entry name" value="Rossmann-like_a/b/a_fold"/>
</dbReference>
<protein>
    <recommendedName>
        <fullName evidence="2">RING-type E3 ubiquitin transferase</fullName>
        <ecNumber evidence="2">2.3.2.27</ecNumber>
    </recommendedName>
</protein>
<name>A0AAP0EWH4_9MAGN</name>
<dbReference type="InterPro" id="IPR051348">
    <property type="entry name" value="U-box_ubiquitin_ligases"/>
</dbReference>
<evidence type="ECO:0000256" key="2">
    <source>
        <dbReference type="ARBA" id="ARBA00012483"/>
    </source>
</evidence>
<accession>A0AAP0EWH4</accession>
<dbReference type="Proteomes" id="UP001420932">
    <property type="component" value="Unassembled WGS sequence"/>
</dbReference>
<comment type="catalytic activity">
    <reaction evidence="1">
        <text>S-ubiquitinyl-[E2 ubiquitin-conjugating enzyme]-L-cysteine + [acceptor protein]-L-lysine = [E2 ubiquitin-conjugating enzyme]-L-cysteine + N(6)-ubiquitinyl-[acceptor protein]-L-lysine.</text>
        <dbReference type="EC" id="2.3.2.27"/>
    </reaction>
</comment>
<dbReference type="PANTHER" id="PTHR45647:SF15">
    <property type="entry name" value="U-BOX DOMAIN-CONTAINING PROTEIN 35"/>
    <property type="match status" value="1"/>
</dbReference>
<keyword evidence="3" id="KW-0833">Ubl conjugation pathway</keyword>
<dbReference type="GO" id="GO:0061630">
    <property type="term" value="F:ubiquitin protein ligase activity"/>
    <property type="evidence" value="ECO:0007669"/>
    <property type="project" value="UniProtKB-EC"/>
</dbReference>
<evidence type="ECO:0000313" key="4">
    <source>
        <dbReference type="EMBL" id="KAK9097998.1"/>
    </source>
</evidence>
<dbReference type="AlphaFoldDB" id="A0AAP0EWH4"/>
<dbReference type="EMBL" id="JBBNAF010000011">
    <property type="protein sequence ID" value="KAK9097998.1"/>
    <property type="molecule type" value="Genomic_DNA"/>
</dbReference>
<evidence type="ECO:0000256" key="3">
    <source>
        <dbReference type="ARBA" id="ARBA00022786"/>
    </source>
</evidence>
<evidence type="ECO:0000313" key="5">
    <source>
        <dbReference type="Proteomes" id="UP001420932"/>
    </source>
</evidence>